<dbReference type="Proteomes" id="UP000095401">
    <property type="component" value="Chromosome"/>
</dbReference>
<dbReference type="KEGG" id="aprs:BI364_01170"/>
<dbReference type="GO" id="GO:0004519">
    <property type="term" value="F:endonuclease activity"/>
    <property type="evidence" value="ECO:0007669"/>
    <property type="project" value="InterPro"/>
</dbReference>
<protein>
    <submittedName>
        <fullName evidence="2">Nuclease</fullName>
    </submittedName>
</protein>
<organism evidence="2 3">
    <name type="scientific">Acidihalobacter yilgarnensis</name>
    <dbReference type="NCBI Taxonomy" id="2819280"/>
    <lineage>
        <taxon>Bacteria</taxon>
        <taxon>Pseudomonadati</taxon>
        <taxon>Pseudomonadota</taxon>
        <taxon>Gammaproteobacteria</taxon>
        <taxon>Chromatiales</taxon>
        <taxon>Ectothiorhodospiraceae</taxon>
        <taxon>Acidihalobacter</taxon>
    </lineage>
</organism>
<gene>
    <name evidence="2" type="ORF">BI364_01170</name>
</gene>
<dbReference type="InterPro" id="IPR011856">
    <property type="entry name" value="tRNA_endonuc-like_dom_sf"/>
</dbReference>
<dbReference type="RefSeq" id="WP_070077193.1">
    <property type="nucleotide sequence ID" value="NZ_CP017415.1"/>
</dbReference>
<name>A0A1D8IJZ9_9GAMM</name>
<reference evidence="3" key="1">
    <citation type="submission" date="2016-09" db="EMBL/GenBank/DDBJ databases">
        <title>Acidihalobacter prosperus F5.</title>
        <authorList>
            <person name="Khaleque H.N."/>
            <person name="Ramsay J.P."/>
            <person name="Kaksonen A.H."/>
            <person name="Boxall N.J."/>
            <person name="Watkin E.L.J."/>
        </authorList>
    </citation>
    <scope>NUCLEOTIDE SEQUENCE [LARGE SCALE GENOMIC DNA]</scope>
    <source>
        <strain evidence="3">F5</strain>
    </source>
</reference>
<feature type="domain" description="Endonuclease NucS C-terminal" evidence="1">
    <location>
        <begin position="24"/>
        <end position="100"/>
    </location>
</feature>
<evidence type="ECO:0000313" key="2">
    <source>
        <dbReference type="EMBL" id="AOU96800.1"/>
    </source>
</evidence>
<dbReference type="GO" id="GO:0003676">
    <property type="term" value="F:nucleic acid binding"/>
    <property type="evidence" value="ECO:0007669"/>
    <property type="project" value="InterPro"/>
</dbReference>
<dbReference type="Pfam" id="PF01939">
    <property type="entry name" value="NucS_C"/>
    <property type="match status" value="1"/>
</dbReference>
<accession>A0A1D8IJZ9</accession>
<proteinExistence type="predicted"/>
<evidence type="ECO:0000259" key="1">
    <source>
        <dbReference type="Pfam" id="PF01939"/>
    </source>
</evidence>
<dbReference type="EMBL" id="CP017415">
    <property type="protein sequence ID" value="AOU96800.1"/>
    <property type="molecule type" value="Genomic_DNA"/>
</dbReference>
<evidence type="ECO:0000313" key="3">
    <source>
        <dbReference type="Proteomes" id="UP000095401"/>
    </source>
</evidence>
<dbReference type="InterPro" id="IPR048301">
    <property type="entry name" value="NucS_C"/>
</dbReference>
<sequence length="366" mass="41361">MPIQHAIWKVGDKPEPLSASKLASEQKLEAMIVREPHILSSEWMLIGQQESTNYGGRIDLLAIAPDGSLVLIELKRDKTPREIVAQALDYASWVEQLTSDKIAQIYQRFTNGGKLNEAFKQHFGTELDEGTLNQSHQIIIVASALDATTERIIGYLNARDIAINAVFFQVFQHGDEQLLSRVWLIDPGETQANVAITTTSKGEKEPWNGEYYVSFGDASSRSWEDARQYGFISAGGGSWYSQTLKLLSPGDRVWVKIPKTGYVGVGRVTETVRPIKEFTVQTLTGERPALEVLKHADSYKQYADDPEKAEYFVRVDWIDSVPEEKAINEVGLFGNQNTVCQPTTPKWRHTVEQLKTYFQHWDRKLD</sequence>
<dbReference type="Gene3D" id="3.40.1350.10">
    <property type="match status" value="1"/>
</dbReference>
<keyword evidence="3" id="KW-1185">Reference proteome</keyword>
<dbReference type="AlphaFoldDB" id="A0A1D8IJZ9"/>